<dbReference type="AlphaFoldDB" id="F0XBM3"/>
<dbReference type="OrthoDB" id="3594971at2759"/>
<keyword evidence="3" id="KW-1185">Reference proteome</keyword>
<feature type="compositionally biased region" description="Acidic residues" evidence="1">
    <location>
        <begin position="198"/>
        <end position="207"/>
    </location>
</feature>
<evidence type="ECO:0000256" key="1">
    <source>
        <dbReference type="SAM" id="MobiDB-lite"/>
    </source>
</evidence>
<evidence type="ECO:0000313" key="2">
    <source>
        <dbReference type="EMBL" id="EFX04870.1"/>
    </source>
</evidence>
<evidence type="ECO:0000313" key="3">
    <source>
        <dbReference type="Proteomes" id="UP000007796"/>
    </source>
</evidence>
<organism evidence="3">
    <name type="scientific">Grosmannia clavigera (strain kw1407 / UAMH 11150)</name>
    <name type="common">Blue stain fungus</name>
    <name type="synonym">Graphiocladiella clavigera</name>
    <dbReference type="NCBI Taxonomy" id="655863"/>
    <lineage>
        <taxon>Eukaryota</taxon>
        <taxon>Fungi</taxon>
        <taxon>Dikarya</taxon>
        <taxon>Ascomycota</taxon>
        <taxon>Pezizomycotina</taxon>
        <taxon>Sordariomycetes</taxon>
        <taxon>Sordariomycetidae</taxon>
        <taxon>Ophiostomatales</taxon>
        <taxon>Ophiostomataceae</taxon>
        <taxon>Leptographium</taxon>
    </lineage>
</organism>
<accession>F0XBM3</accession>
<dbReference type="RefSeq" id="XP_014174352.1">
    <property type="nucleotide sequence ID" value="XM_014318877.1"/>
</dbReference>
<dbReference type="eggNOG" id="ENOG502T357">
    <property type="taxonomic scope" value="Eukaryota"/>
</dbReference>
<proteinExistence type="predicted"/>
<sequence length="906" mass="98771">MVMVLAPSPVSPQPGHASLGSTSSVSSHDGSDASGGDNTDGNPVPAENRTVVTLFAPDLEYILRAHNSLRGLCKNPGRLEPNFAKRPLPNPRPIWLAELSDVPLTARLLILPPLSNYTEGYSLRTLLCDLGKRRLGILDAPSADLACKLYQPDRLSFTEEALENVVLTPDMVGLAARFTENDANNSLINNMHVAGGDDTGDGNDDENQAVPTNNSSLQSFWEYPPNGDRTAGFQRVISNGVISYGIGGLQGIALGHMLGPSVRLCLDGMPLEGMARRLSQLVSGGVDADRELRVALGGLTSIRLTVGGPGNEVVTAADMDALKRLLLLASPNLETLIVRATVEAEHDGYAGADRGDRRETGEAEQGRFYLPAFSFLPGERLPPLRYLHLWRYDWRRHSSADVAAHWDFSQLRTLLYDGAPLRWFLGTLSFACLAGLQTLRLDDAEWALQPGQGRQAALLVGYLLQHHIKELRQLELVRCYTDNLPMAALRRHVGTLEALVLRHPYGVGGGSTGDAAGAELSDAAAANITPLSLHALFEEGSNEEVGSDGMYVEMTVETRRALLLKRRGNPVFSRLKRLEIDMDDRHVAAGTTGQGTGNAGGPPEGIEAETLSRLARLPRLESLTLAMPSALRGLHCVPRYDVDLHQTLQRLVYLLGQREELKRRHNVEAEWLQDYEKRCHDGRQQQQQQQLPEMASLNRIAVHIGGWMPPRGTGIDETGMTVTHWFPPTAARPVEPTMLTAANGAGAWAAPTFLAPSRDVDVSPGVGAALALRAIGLRSQRCLVAERSLDEDCEDCEDEKGDQGEKREKGKGKEKARDGRSNADEGGSGSGSGTANTKIGSPAHYTISEEYSDLVEYVEDRPKELSWVPGQARHVRVRQPYEIRFARPRHLAEGPLWDVNGLAMWP</sequence>
<feature type="compositionally biased region" description="Basic and acidic residues" evidence="1">
    <location>
        <begin position="801"/>
        <end position="823"/>
    </location>
</feature>
<feature type="region of interest" description="Disordered" evidence="1">
    <location>
        <begin position="789"/>
        <end position="841"/>
    </location>
</feature>
<dbReference type="Proteomes" id="UP000007796">
    <property type="component" value="Unassembled WGS sequence"/>
</dbReference>
<feature type="region of interest" description="Disordered" evidence="1">
    <location>
        <begin position="1"/>
        <end position="46"/>
    </location>
</feature>
<gene>
    <name evidence="2" type="ORF">CMQ_5132</name>
</gene>
<name>F0XBM3_GROCL</name>
<dbReference type="EMBL" id="GL629756">
    <property type="protein sequence ID" value="EFX04870.1"/>
    <property type="molecule type" value="Genomic_DNA"/>
</dbReference>
<feature type="compositionally biased region" description="Low complexity" evidence="1">
    <location>
        <begin position="15"/>
        <end position="36"/>
    </location>
</feature>
<feature type="compositionally biased region" description="Acidic residues" evidence="1">
    <location>
        <begin position="789"/>
        <end position="800"/>
    </location>
</feature>
<dbReference type="HOGENOM" id="CLU_320294_0_0_1"/>
<feature type="region of interest" description="Disordered" evidence="1">
    <location>
        <begin position="195"/>
        <end position="216"/>
    </location>
</feature>
<reference evidence="2 3" key="1">
    <citation type="journal article" date="2011" name="Proc. Natl. Acad. Sci. U.S.A.">
        <title>Genome and transcriptome analyses of the mountain pine beetle-fungal symbiont Grosmannia clavigera, a lodgepole pine pathogen.</title>
        <authorList>
            <person name="DiGuistini S."/>
            <person name="Wang Y."/>
            <person name="Liao N.Y."/>
            <person name="Taylor G."/>
            <person name="Tanguay P."/>
            <person name="Feau N."/>
            <person name="Henrissat B."/>
            <person name="Chan S.K."/>
            <person name="Hesse-Orce U."/>
            <person name="Alamouti S.M."/>
            <person name="Tsui C.K.M."/>
            <person name="Docking R.T."/>
            <person name="Levasseur A."/>
            <person name="Haridas S."/>
            <person name="Robertson G."/>
            <person name="Birol I."/>
            <person name="Holt R.A."/>
            <person name="Marra M.A."/>
            <person name="Hamelin R.C."/>
            <person name="Hirst M."/>
            <person name="Jones S.J.M."/>
            <person name="Bohlmann J."/>
            <person name="Breuil C."/>
        </authorList>
    </citation>
    <scope>NUCLEOTIDE SEQUENCE [LARGE SCALE GENOMIC DNA]</scope>
    <source>
        <strain evidence="3">kw1407 / UAMH 11150</strain>
    </source>
</reference>
<dbReference type="GeneID" id="25978421"/>
<dbReference type="InParanoid" id="F0XBM3"/>
<protein>
    <submittedName>
        <fullName evidence="2">Uncharacterized protein</fullName>
    </submittedName>
</protein>